<evidence type="ECO:0000256" key="3">
    <source>
        <dbReference type="ARBA" id="ARBA00022475"/>
    </source>
</evidence>
<keyword evidence="9 15" id="KW-1133">Transmembrane helix</keyword>
<keyword evidence="4" id="KW-0132">Cell division</keyword>
<dbReference type="PANTHER" id="PTHR30627">
    <property type="entry name" value="PEPTIDOGLYCAN D,D-TRANSPEPTIDASE"/>
    <property type="match status" value="1"/>
</dbReference>
<dbReference type="InterPro" id="IPR050515">
    <property type="entry name" value="Beta-lactam/transpept"/>
</dbReference>
<keyword evidence="10 15" id="KW-0472">Membrane</keyword>
<feature type="domain" description="PASTA" evidence="16">
    <location>
        <begin position="600"/>
        <end position="660"/>
    </location>
</feature>
<dbReference type="CDD" id="cd06575">
    <property type="entry name" value="PASTA_Pbp2x-like_2"/>
    <property type="match status" value="1"/>
</dbReference>
<dbReference type="InterPro" id="IPR005543">
    <property type="entry name" value="PASTA_dom"/>
</dbReference>
<dbReference type="STRING" id="1423806.FD15_GL001799"/>
<keyword evidence="18" id="KW-1185">Reference proteome</keyword>
<dbReference type="Pfam" id="PF03717">
    <property type="entry name" value="PBP_dimer"/>
    <property type="match status" value="1"/>
</dbReference>
<dbReference type="Gene3D" id="2.20.70.70">
    <property type="match status" value="1"/>
</dbReference>
<dbReference type="GO" id="GO:0071555">
    <property type="term" value="P:cell wall organization"/>
    <property type="evidence" value="ECO:0007669"/>
    <property type="project" value="UniProtKB-KW"/>
</dbReference>
<dbReference type="Pfam" id="PF00905">
    <property type="entry name" value="Transpeptidase"/>
    <property type="match status" value="1"/>
</dbReference>
<accession>A0A023CU30</accession>
<comment type="subcellular location">
    <subcellularLocation>
        <location evidence="1">Cell membrane</location>
        <topology evidence="1">Single-pass membrane protein</topology>
    </subcellularLocation>
</comment>
<dbReference type="GO" id="GO:0008360">
    <property type="term" value="P:regulation of cell shape"/>
    <property type="evidence" value="ECO:0007669"/>
    <property type="project" value="UniProtKB-KW"/>
</dbReference>
<dbReference type="RefSeq" id="WP_034986646.1">
    <property type="nucleotide sequence ID" value="NZ_AYZF01000017.1"/>
</dbReference>
<dbReference type="Gene3D" id="3.40.710.10">
    <property type="entry name" value="DD-peptidase/beta-lactamase superfamily"/>
    <property type="match status" value="1"/>
</dbReference>
<dbReference type="GO" id="GO:0009252">
    <property type="term" value="P:peptidoglycan biosynthetic process"/>
    <property type="evidence" value="ECO:0007669"/>
    <property type="project" value="UniProtKB-KW"/>
</dbReference>
<evidence type="ECO:0000256" key="7">
    <source>
        <dbReference type="ARBA" id="ARBA00022960"/>
    </source>
</evidence>
<evidence type="ECO:0000256" key="15">
    <source>
        <dbReference type="SAM" id="Phobius"/>
    </source>
</evidence>
<keyword evidence="7" id="KW-0133">Cell shape</keyword>
<evidence type="ECO:0000256" key="13">
    <source>
        <dbReference type="ARBA" id="ARBA00023316"/>
    </source>
</evidence>
<protein>
    <submittedName>
        <fullName evidence="17">Penicillin binding protein 2B</fullName>
    </submittedName>
</protein>
<gene>
    <name evidence="17" type="ORF">FD15_GL001799</name>
</gene>
<dbReference type="OrthoDB" id="9804124at2"/>
<keyword evidence="8" id="KW-0573">Peptidoglycan synthesis</keyword>
<dbReference type="PATRIC" id="fig|1423806.3.peg.1831"/>
<dbReference type="CDD" id="cd06576">
    <property type="entry name" value="PASTA_Pbp2x-like_1"/>
    <property type="match status" value="1"/>
</dbReference>
<comment type="function">
    <text evidence="14">A transpeptidase that forms peptide cross-links between adjacent glycan strands in cell wall peptidoglycan (PG). Part of the divisome machinery that synthesizes the septal cross wall. Beta-lactams inactivate the PBPs by acylating an essential serine residue in the active site of these proteins.</text>
</comment>
<dbReference type="Gene3D" id="3.30.70.2110">
    <property type="match status" value="1"/>
</dbReference>
<dbReference type="SMART" id="SM00740">
    <property type="entry name" value="PASTA"/>
    <property type="match status" value="2"/>
</dbReference>
<dbReference type="eggNOG" id="COG0768">
    <property type="taxonomic scope" value="Bacteria"/>
</dbReference>
<dbReference type="InterPro" id="IPR012338">
    <property type="entry name" value="Beta-lactam/transpept-like"/>
</dbReference>
<name>A0A023CU30_9LACO</name>
<dbReference type="AlphaFoldDB" id="A0A023CU30"/>
<organism evidence="17 18">
    <name type="scientific">Liquorilactobacillus sucicola DSM 21376 = JCM 15457</name>
    <dbReference type="NCBI Taxonomy" id="1423806"/>
    <lineage>
        <taxon>Bacteria</taxon>
        <taxon>Bacillati</taxon>
        <taxon>Bacillota</taxon>
        <taxon>Bacilli</taxon>
        <taxon>Lactobacillales</taxon>
        <taxon>Lactobacillaceae</taxon>
        <taxon>Liquorilactobacillus</taxon>
    </lineage>
</organism>
<dbReference type="GO" id="GO:0005886">
    <property type="term" value="C:plasma membrane"/>
    <property type="evidence" value="ECO:0007669"/>
    <property type="project" value="UniProtKB-SubCell"/>
</dbReference>
<dbReference type="SUPFAM" id="SSF54184">
    <property type="entry name" value="Penicillin-binding protein 2x (pbp-2x), c-terminal domain"/>
    <property type="match status" value="2"/>
</dbReference>
<comment type="caution">
    <text evidence="17">The sequence shown here is derived from an EMBL/GenBank/DDBJ whole genome shotgun (WGS) entry which is preliminary data.</text>
</comment>
<dbReference type="SUPFAM" id="SSF56519">
    <property type="entry name" value="Penicillin binding protein dimerisation domain"/>
    <property type="match status" value="1"/>
</dbReference>
<evidence type="ECO:0000256" key="5">
    <source>
        <dbReference type="ARBA" id="ARBA00022692"/>
    </source>
</evidence>
<dbReference type="PANTHER" id="PTHR30627:SF26">
    <property type="entry name" value="PENICILLIN-BINDING PROTEIN 2B"/>
    <property type="match status" value="1"/>
</dbReference>
<keyword evidence="5 15" id="KW-0812">Transmembrane</keyword>
<dbReference type="InterPro" id="IPR001460">
    <property type="entry name" value="PCN-bd_Tpept"/>
</dbReference>
<evidence type="ECO:0000256" key="2">
    <source>
        <dbReference type="ARBA" id="ARBA00007171"/>
    </source>
</evidence>
<comment type="similarity">
    <text evidence="2">Belongs to the transpeptidase family.</text>
</comment>
<sequence length="716" mass="78571">MSLKNKRQINRHKSQYNRKHFGIGVFFIVGLIFVIFIGRFFYIGIHKNVNGVNLPQKVAQLYATKTEVKAQRGTIYDADNQPIAEDTSTYSIYIVLSKKAVAFGKREYLADKDKDRAARVLSQNLPVSYERIRKILDPVDKDTYQVELSNAGKNISLETKKRIASANITGINFKESEARLYPNGIFASHIIGIAENEGEKVVGVMGLEKAFNSQLTGINGVRSFEKDIHGTPIPGKKIKTRKAKDGDNVYTTIDSRLQTYLETLMTQAQNKYHTASSNAILMNAHTGEIIAASQRPTFNAQTKEGIDQVWRNTLVEDTFEPGSTMKVLTLAAAINSGTYNPNSTFKSGTYKIDGKAVNDWDTNGWGYITYRDAFVRSSNVGMAHLEQQMGSKIWLKYIKKFGLLKSTGSDIPNEASGSIEYKYPIDRANTAYGQGVTVTGLQMMQAFSAIANGGKMVKPQIVKKVVDPNNNKVILRNKTDVVGQPIRKETASRVLGLMQDVVYDKNGTGSAYKIDGYRIGVKTGTAQISNSAGTGYLTGDMNYVFSVVGMAPADNPKYVLYITMKQPKTMENNSSSQMIASIFNPLMKRALEEDKETTSSTPQIKVTDVVGKSTTEAKMKLSGAGFYVTAIGNGNKIIAQSAPENSVLLSGERVIILTNGEKTMPDISGWSRSDVLKLSSLLGVRFNISGSGYVSSQSVATNKTLNGVKAVNVQLK</sequence>
<feature type="transmembrane region" description="Helical" evidence="15">
    <location>
        <begin position="21"/>
        <end position="42"/>
    </location>
</feature>
<keyword evidence="12" id="KW-0131">Cell cycle</keyword>
<evidence type="ECO:0000256" key="9">
    <source>
        <dbReference type="ARBA" id="ARBA00022989"/>
    </source>
</evidence>
<evidence type="ECO:0000256" key="8">
    <source>
        <dbReference type="ARBA" id="ARBA00022984"/>
    </source>
</evidence>
<evidence type="ECO:0000313" key="17">
    <source>
        <dbReference type="EMBL" id="KRN05252.1"/>
    </source>
</evidence>
<dbReference type="GO" id="GO:0051301">
    <property type="term" value="P:cell division"/>
    <property type="evidence" value="ECO:0007669"/>
    <property type="project" value="UniProtKB-KW"/>
</dbReference>
<keyword evidence="13" id="KW-0961">Cell wall biogenesis/degradation</keyword>
<evidence type="ECO:0000256" key="10">
    <source>
        <dbReference type="ARBA" id="ARBA00023136"/>
    </source>
</evidence>
<reference evidence="17 18" key="1">
    <citation type="journal article" date="2015" name="Genome Announc.">
        <title>Expanding the biotechnology potential of lactobacilli through comparative genomics of 213 strains and associated genera.</title>
        <authorList>
            <person name="Sun Z."/>
            <person name="Harris H.M."/>
            <person name="McCann A."/>
            <person name="Guo C."/>
            <person name="Argimon S."/>
            <person name="Zhang W."/>
            <person name="Yang X."/>
            <person name="Jeffery I.B."/>
            <person name="Cooney J.C."/>
            <person name="Kagawa T.F."/>
            <person name="Liu W."/>
            <person name="Song Y."/>
            <person name="Salvetti E."/>
            <person name="Wrobel A."/>
            <person name="Rasinkangas P."/>
            <person name="Parkhill J."/>
            <person name="Rea M.C."/>
            <person name="O'Sullivan O."/>
            <person name="Ritari J."/>
            <person name="Douillard F.P."/>
            <person name="Paul Ross R."/>
            <person name="Yang R."/>
            <person name="Briner A.E."/>
            <person name="Felis G.E."/>
            <person name="de Vos W.M."/>
            <person name="Barrangou R."/>
            <person name="Klaenhammer T.R."/>
            <person name="Caufield P.W."/>
            <person name="Cui Y."/>
            <person name="Zhang H."/>
            <person name="O'Toole P.W."/>
        </authorList>
    </citation>
    <scope>NUCLEOTIDE SEQUENCE [LARGE SCALE GENOMIC DNA]</scope>
    <source>
        <strain evidence="17 18">DSM 21376</strain>
    </source>
</reference>
<evidence type="ECO:0000256" key="4">
    <source>
        <dbReference type="ARBA" id="ARBA00022618"/>
    </source>
</evidence>
<dbReference type="Pfam" id="PF03793">
    <property type="entry name" value="PASTA"/>
    <property type="match status" value="1"/>
</dbReference>
<evidence type="ECO:0000259" key="16">
    <source>
        <dbReference type="PROSITE" id="PS51178"/>
    </source>
</evidence>
<dbReference type="InterPro" id="IPR005311">
    <property type="entry name" value="PBP_dimer"/>
</dbReference>
<evidence type="ECO:0000256" key="6">
    <source>
        <dbReference type="ARBA" id="ARBA00022737"/>
    </source>
</evidence>
<keyword evidence="11" id="KW-0046">Antibiotic resistance</keyword>
<dbReference type="EMBL" id="AYZF01000017">
    <property type="protein sequence ID" value="KRN05252.1"/>
    <property type="molecule type" value="Genomic_DNA"/>
</dbReference>
<dbReference type="InterPro" id="IPR036138">
    <property type="entry name" value="PBP_dimer_sf"/>
</dbReference>
<dbReference type="GO" id="GO:0008658">
    <property type="term" value="F:penicillin binding"/>
    <property type="evidence" value="ECO:0007669"/>
    <property type="project" value="InterPro"/>
</dbReference>
<proteinExistence type="inferred from homology"/>
<dbReference type="PROSITE" id="PS51178">
    <property type="entry name" value="PASTA"/>
    <property type="match status" value="2"/>
</dbReference>
<evidence type="ECO:0000256" key="11">
    <source>
        <dbReference type="ARBA" id="ARBA00023251"/>
    </source>
</evidence>
<dbReference type="Gene3D" id="3.90.1310.10">
    <property type="entry name" value="Penicillin-binding protein 2a (Domain 2)"/>
    <property type="match status" value="1"/>
</dbReference>
<dbReference type="SUPFAM" id="SSF56601">
    <property type="entry name" value="beta-lactamase/transpeptidase-like"/>
    <property type="match status" value="1"/>
</dbReference>
<evidence type="ECO:0000313" key="18">
    <source>
        <dbReference type="Proteomes" id="UP000050961"/>
    </source>
</evidence>
<dbReference type="Proteomes" id="UP000050961">
    <property type="component" value="Unassembled WGS sequence"/>
</dbReference>
<keyword evidence="6" id="KW-0677">Repeat</keyword>
<evidence type="ECO:0000256" key="1">
    <source>
        <dbReference type="ARBA" id="ARBA00004162"/>
    </source>
</evidence>
<evidence type="ECO:0000256" key="12">
    <source>
        <dbReference type="ARBA" id="ARBA00023306"/>
    </source>
</evidence>
<keyword evidence="3" id="KW-1003">Cell membrane</keyword>
<dbReference type="GO" id="GO:0046677">
    <property type="term" value="P:response to antibiotic"/>
    <property type="evidence" value="ECO:0007669"/>
    <property type="project" value="UniProtKB-KW"/>
</dbReference>
<dbReference type="FunFam" id="3.40.710.10:FF:000095">
    <property type="entry name" value="Penicillin-binding protein 2x"/>
    <property type="match status" value="1"/>
</dbReference>
<feature type="domain" description="PASTA" evidence="16">
    <location>
        <begin position="662"/>
        <end position="716"/>
    </location>
</feature>
<evidence type="ECO:0000256" key="14">
    <source>
        <dbReference type="ARBA" id="ARBA00055980"/>
    </source>
</evidence>